<dbReference type="HOGENOM" id="CLU_000604_1_22_10"/>
<name>A0A060REF7_9BACT</name>
<organism evidence="7 8">
    <name type="scientific">Mucinivorans hirudinis</name>
    <dbReference type="NCBI Taxonomy" id="1433126"/>
    <lineage>
        <taxon>Bacteria</taxon>
        <taxon>Pseudomonadati</taxon>
        <taxon>Bacteroidota</taxon>
        <taxon>Bacteroidia</taxon>
        <taxon>Bacteroidales</taxon>
        <taxon>Rikenellaceae</taxon>
        <taxon>Mucinivorans</taxon>
    </lineage>
</organism>
<dbReference type="PROSITE" id="PS00211">
    <property type="entry name" value="ABC_TRANSPORTER_1"/>
    <property type="match status" value="1"/>
</dbReference>
<dbReference type="Proteomes" id="UP000027616">
    <property type="component" value="Chromosome I"/>
</dbReference>
<dbReference type="SUPFAM" id="SSF52540">
    <property type="entry name" value="P-loop containing nucleoside triphosphate hydrolases"/>
    <property type="match status" value="1"/>
</dbReference>
<dbReference type="FunFam" id="3.40.50.300:FF:000032">
    <property type="entry name" value="Export ABC transporter ATP-binding protein"/>
    <property type="match status" value="1"/>
</dbReference>
<keyword evidence="3 7" id="KW-0067">ATP-binding</keyword>
<dbReference type="PANTHER" id="PTHR42798:SF6">
    <property type="entry name" value="CELL DIVISION ATP-BINDING PROTEIN FTSE"/>
    <property type="match status" value="1"/>
</dbReference>
<dbReference type="InterPro" id="IPR027417">
    <property type="entry name" value="P-loop_NTPase"/>
</dbReference>
<evidence type="ECO:0000313" key="7">
    <source>
        <dbReference type="EMBL" id="CDN33043.1"/>
    </source>
</evidence>
<dbReference type="InterPro" id="IPR003439">
    <property type="entry name" value="ABC_transporter-like_ATP-bd"/>
</dbReference>
<dbReference type="Gene3D" id="3.40.50.300">
    <property type="entry name" value="P-loop containing nucleotide triphosphate hydrolases"/>
    <property type="match status" value="1"/>
</dbReference>
<dbReference type="InterPro" id="IPR017871">
    <property type="entry name" value="ABC_transporter-like_CS"/>
</dbReference>
<gene>
    <name evidence="7" type="ORF">BN938_2978</name>
</gene>
<accession>A0A060REF7</accession>
<dbReference type="GO" id="GO:0016887">
    <property type="term" value="F:ATP hydrolysis activity"/>
    <property type="evidence" value="ECO:0007669"/>
    <property type="project" value="InterPro"/>
</dbReference>
<comment type="similarity">
    <text evidence="5">Belongs to the ABC transporter superfamily. Macrolide exporter (TC 3.A.1.122) family.</text>
</comment>
<keyword evidence="1" id="KW-0813">Transport</keyword>
<dbReference type="EC" id="3.6.3.-" evidence="7"/>
<keyword evidence="4" id="KW-1278">Translocase</keyword>
<protein>
    <submittedName>
        <fullName evidence="7">Macrolide export ATP-binding/permease protein MacB</fullName>
        <ecNumber evidence="7">3.6.3.-</ecNumber>
    </submittedName>
</protein>
<dbReference type="PROSITE" id="PS50893">
    <property type="entry name" value="ABC_TRANSPORTER_2"/>
    <property type="match status" value="1"/>
</dbReference>
<evidence type="ECO:0000256" key="5">
    <source>
        <dbReference type="ARBA" id="ARBA00038388"/>
    </source>
</evidence>
<proteinExistence type="inferred from homology"/>
<dbReference type="eggNOG" id="COG1136">
    <property type="taxonomic scope" value="Bacteria"/>
</dbReference>
<evidence type="ECO:0000256" key="4">
    <source>
        <dbReference type="ARBA" id="ARBA00022967"/>
    </source>
</evidence>
<keyword evidence="7" id="KW-0378">Hydrolase</keyword>
<dbReference type="CDD" id="cd03255">
    <property type="entry name" value="ABC_MJ0796_LolCDE_FtsE"/>
    <property type="match status" value="1"/>
</dbReference>
<feature type="domain" description="ABC transporter" evidence="6">
    <location>
        <begin position="7"/>
        <end position="234"/>
    </location>
</feature>
<dbReference type="OrthoDB" id="9782239at2"/>
<dbReference type="PANTHER" id="PTHR42798">
    <property type="entry name" value="LIPOPROTEIN-RELEASING SYSTEM ATP-BINDING PROTEIN LOLD"/>
    <property type="match status" value="1"/>
</dbReference>
<dbReference type="KEGG" id="rbc:BN938_2978"/>
<dbReference type="AlphaFoldDB" id="A0A060REF7"/>
<evidence type="ECO:0000313" key="8">
    <source>
        <dbReference type="Proteomes" id="UP000027616"/>
    </source>
</evidence>
<dbReference type="InterPro" id="IPR003593">
    <property type="entry name" value="AAA+_ATPase"/>
</dbReference>
<evidence type="ECO:0000259" key="6">
    <source>
        <dbReference type="PROSITE" id="PS50893"/>
    </source>
</evidence>
<dbReference type="EMBL" id="HG934468">
    <property type="protein sequence ID" value="CDN33043.1"/>
    <property type="molecule type" value="Genomic_DNA"/>
</dbReference>
<dbReference type="GO" id="GO:0098796">
    <property type="term" value="C:membrane protein complex"/>
    <property type="evidence" value="ECO:0007669"/>
    <property type="project" value="UniProtKB-ARBA"/>
</dbReference>
<sequence length="235" mass="26464">MSREEIIQIHDIHRRYQVGDTVVNALAGVDLTIRRNDYVAIMGPSGSGKSTLMNILGCLDTPTKGTYILNHTDVSNMDDDELAEVRNKEIGFVFQTFNLLPRYTALENVALPLIYAGISKRRRLQKAEQALESVTLTDRMEHKPNELSGGQRQRVAVARALVNNPSIILADEPTGNLDTKTSIDIMRLFEDIYRKGNTVIVVTHEEDIARHSRRIVRLRDGKIESDEVNHTPMMG</sequence>
<dbReference type="Pfam" id="PF00005">
    <property type="entry name" value="ABC_tran"/>
    <property type="match status" value="1"/>
</dbReference>
<dbReference type="InterPro" id="IPR017911">
    <property type="entry name" value="MacB-like_ATP-bd"/>
</dbReference>
<dbReference type="SMART" id="SM00382">
    <property type="entry name" value="AAA"/>
    <property type="match status" value="1"/>
</dbReference>
<keyword evidence="8" id="KW-1185">Reference proteome</keyword>
<evidence type="ECO:0000256" key="3">
    <source>
        <dbReference type="ARBA" id="ARBA00022840"/>
    </source>
</evidence>
<reference evidence="7 8" key="1">
    <citation type="journal article" date="2015" name="Genome Announc.">
        <title>Complete Genome Sequence of the Novel Leech Symbiont Mucinivorans hirudinis M3T.</title>
        <authorList>
            <person name="Nelson M.C."/>
            <person name="Bomar L."/>
            <person name="Graf J."/>
        </authorList>
    </citation>
    <scope>NUCLEOTIDE SEQUENCE [LARGE SCALE GENOMIC DNA]</scope>
    <source>
        <strain evidence="8">M3</strain>
    </source>
</reference>
<evidence type="ECO:0000256" key="2">
    <source>
        <dbReference type="ARBA" id="ARBA00022741"/>
    </source>
</evidence>
<keyword evidence="2" id="KW-0547">Nucleotide-binding</keyword>
<dbReference type="GO" id="GO:0022857">
    <property type="term" value="F:transmembrane transporter activity"/>
    <property type="evidence" value="ECO:0007669"/>
    <property type="project" value="UniProtKB-ARBA"/>
</dbReference>
<dbReference type="STRING" id="1433126.BN938_2978"/>
<dbReference type="GO" id="GO:0005524">
    <property type="term" value="F:ATP binding"/>
    <property type="evidence" value="ECO:0007669"/>
    <property type="project" value="UniProtKB-KW"/>
</dbReference>
<evidence type="ECO:0000256" key="1">
    <source>
        <dbReference type="ARBA" id="ARBA00022448"/>
    </source>
</evidence>